<organism evidence="2 3">
    <name type="scientific">Setomelanomma holmii</name>
    <dbReference type="NCBI Taxonomy" id="210430"/>
    <lineage>
        <taxon>Eukaryota</taxon>
        <taxon>Fungi</taxon>
        <taxon>Dikarya</taxon>
        <taxon>Ascomycota</taxon>
        <taxon>Pezizomycotina</taxon>
        <taxon>Dothideomycetes</taxon>
        <taxon>Pleosporomycetidae</taxon>
        <taxon>Pleosporales</taxon>
        <taxon>Pleosporineae</taxon>
        <taxon>Phaeosphaeriaceae</taxon>
        <taxon>Setomelanomma</taxon>
    </lineage>
</organism>
<dbReference type="EMBL" id="ML978260">
    <property type="protein sequence ID" value="KAF2025645.1"/>
    <property type="molecule type" value="Genomic_DNA"/>
</dbReference>
<feature type="signal peptide" evidence="1">
    <location>
        <begin position="1"/>
        <end position="20"/>
    </location>
</feature>
<gene>
    <name evidence="2" type="ORF">EK21DRAFT_116576</name>
</gene>
<feature type="chain" id="PRO_5040446672" evidence="1">
    <location>
        <begin position="21"/>
        <end position="91"/>
    </location>
</feature>
<dbReference type="AlphaFoldDB" id="A0A9P4H107"/>
<dbReference type="Proteomes" id="UP000799777">
    <property type="component" value="Unassembled WGS sequence"/>
</dbReference>
<name>A0A9P4H107_9PLEO</name>
<proteinExistence type="predicted"/>
<evidence type="ECO:0000313" key="2">
    <source>
        <dbReference type="EMBL" id="KAF2025645.1"/>
    </source>
</evidence>
<keyword evidence="1" id="KW-0732">Signal</keyword>
<reference evidence="2" key="1">
    <citation type="journal article" date="2020" name="Stud. Mycol.">
        <title>101 Dothideomycetes genomes: a test case for predicting lifestyles and emergence of pathogens.</title>
        <authorList>
            <person name="Haridas S."/>
            <person name="Albert R."/>
            <person name="Binder M."/>
            <person name="Bloem J."/>
            <person name="Labutti K."/>
            <person name="Salamov A."/>
            <person name="Andreopoulos B."/>
            <person name="Baker S."/>
            <person name="Barry K."/>
            <person name="Bills G."/>
            <person name="Bluhm B."/>
            <person name="Cannon C."/>
            <person name="Castanera R."/>
            <person name="Culley D."/>
            <person name="Daum C."/>
            <person name="Ezra D."/>
            <person name="Gonzalez J."/>
            <person name="Henrissat B."/>
            <person name="Kuo A."/>
            <person name="Liang C."/>
            <person name="Lipzen A."/>
            <person name="Lutzoni F."/>
            <person name="Magnuson J."/>
            <person name="Mondo S."/>
            <person name="Nolan M."/>
            <person name="Ohm R."/>
            <person name="Pangilinan J."/>
            <person name="Park H.-J."/>
            <person name="Ramirez L."/>
            <person name="Alfaro M."/>
            <person name="Sun H."/>
            <person name="Tritt A."/>
            <person name="Yoshinaga Y."/>
            <person name="Zwiers L.-H."/>
            <person name="Turgeon B."/>
            <person name="Goodwin S."/>
            <person name="Spatafora J."/>
            <person name="Crous P."/>
            <person name="Grigoriev I."/>
        </authorList>
    </citation>
    <scope>NUCLEOTIDE SEQUENCE</scope>
    <source>
        <strain evidence="2">CBS 110217</strain>
    </source>
</reference>
<evidence type="ECO:0000256" key="1">
    <source>
        <dbReference type="SAM" id="SignalP"/>
    </source>
</evidence>
<dbReference type="OrthoDB" id="3684436at2759"/>
<keyword evidence="3" id="KW-1185">Reference proteome</keyword>
<evidence type="ECO:0000313" key="3">
    <source>
        <dbReference type="Proteomes" id="UP000799777"/>
    </source>
</evidence>
<sequence>MKLAAAFTFALVALFAGANGLLQFENVDCDSCNAAYKFCDDNGSTWTTKKGEQQTCRDHVCYKRPECRQCPGEFTLCKDRFPQYCGNKPCA</sequence>
<accession>A0A9P4H107</accession>
<comment type="caution">
    <text evidence="2">The sequence shown here is derived from an EMBL/GenBank/DDBJ whole genome shotgun (WGS) entry which is preliminary data.</text>
</comment>
<protein>
    <submittedName>
        <fullName evidence="2">Uncharacterized protein</fullName>
    </submittedName>
</protein>